<evidence type="ECO:0000313" key="2">
    <source>
        <dbReference type="EMBL" id="KAB1343532.1"/>
    </source>
</evidence>
<dbReference type="AlphaFoldDB" id="A0A643LNI1"/>
<sequence length="21" mass="2548">NGSYAYTTKLQDRDQKRRAEF</sequence>
<organism evidence="2">
    <name type="scientific">Bacillus thuringiensis</name>
    <dbReference type="NCBI Taxonomy" id="1428"/>
    <lineage>
        <taxon>Bacteria</taxon>
        <taxon>Bacillati</taxon>
        <taxon>Bacillota</taxon>
        <taxon>Bacilli</taxon>
        <taxon>Bacillales</taxon>
        <taxon>Bacillaceae</taxon>
        <taxon>Bacillus</taxon>
        <taxon>Bacillus cereus group</taxon>
    </lineage>
</organism>
<comment type="caution">
    <text evidence="2">The sequence shown here is derived from an EMBL/GenBank/DDBJ whole genome shotgun (WGS) entry which is preliminary data.</text>
</comment>
<evidence type="ECO:0000256" key="1">
    <source>
        <dbReference type="SAM" id="MobiDB-lite"/>
    </source>
</evidence>
<gene>
    <name evidence="2" type="ORF">FPG91_30870</name>
</gene>
<dbReference type="EMBL" id="VLPO01000173">
    <property type="protein sequence ID" value="KAB1343532.1"/>
    <property type="molecule type" value="Genomic_DNA"/>
</dbReference>
<proteinExistence type="predicted"/>
<feature type="compositionally biased region" description="Basic and acidic residues" evidence="1">
    <location>
        <begin position="10"/>
        <end position="21"/>
    </location>
</feature>
<protein>
    <submittedName>
        <fullName evidence="2">Phage tail protein</fullName>
    </submittedName>
</protein>
<accession>A0A643LNI1</accession>
<name>A0A643LNI1_BACTU</name>
<feature type="region of interest" description="Disordered" evidence="1">
    <location>
        <begin position="1"/>
        <end position="21"/>
    </location>
</feature>
<reference evidence="2" key="1">
    <citation type="submission" date="2019-07" db="EMBL/GenBank/DDBJ databases">
        <title>Draft genome sequence of Bacillus thuringiensis strain PT02.</title>
        <authorList>
            <person name="Nguyen H."/>
            <person name="Nguyen L.N."/>
            <person name="Nguyen H.T.T."/>
            <person name="Nguyen D.V."/>
            <person name="Le H.T.T."/>
        </authorList>
    </citation>
    <scope>NUCLEOTIDE SEQUENCE</scope>
    <source>
        <strain evidence="2">PT02</strain>
    </source>
</reference>
<feature type="non-terminal residue" evidence="2">
    <location>
        <position position="1"/>
    </location>
</feature>